<evidence type="ECO:0008006" key="3">
    <source>
        <dbReference type="Google" id="ProtNLM"/>
    </source>
</evidence>
<organism evidence="1 2">
    <name type="scientific">Paraburkholderia rhizosphaerae</name>
    <dbReference type="NCBI Taxonomy" id="480658"/>
    <lineage>
        <taxon>Bacteria</taxon>
        <taxon>Pseudomonadati</taxon>
        <taxon>Pseudomonadota</taxon>
        <taxon>Betaproteobacteria</taxon>
        <taxon>Burkholderiales</taxon>
        <taxon>Burkholderiaceae</taxon>
        <taxon>Paraburkholderia</taxon>
    </lineage>
</organism>
<comment type="caution">
    <text evidence="1">The sequence shown here is derived from an EMBL/GenBank/DDBJ whole genome shotgun (WGS) entry which is preliminary data.</text>
</comment>
<sequence>MTTPGMNASALLCAWETAAAQSPGQRATALLAALHEADAASLDIGQRERDALRLCAAIAGSTLDAEACCAQCGERMDIALPMTALDAAPDTRDEIEHDGWRIGLRVPHARDVAFALDCAGSEDSEAALFARCVTFAERDGHAVAAREIPPALRERCEAQLDRLAPLANLALAVQCPACGHADTLAFDAGEFAVERIGHWAEDELDVVARLCTLYAWSEAQVLAMSNWRRQFYLDRAEAR</sequence>
<dbReference type="InterPro" id="IPR024364">
    <property type="entry name" value="Baseplate_phage_T4-like"/>
</dbReference>
<evidence type="ECO:0000313" key="1">
    <source>
        <dbReference type="EMBL" id="TDY50916.1"/>
    </source>
</evidence>
<reference evidence="1 2" key="1">
    <citation type="submission" date="2019-03" db="EMBL/GenBank/DDBJ databases">
        <title>Genomic Encyclopedia of Type Strains, Phase III (KMG-III): the genomes of soil and plant-associated and newly described type strains.</title>
        <authorList>
            <person name="Whitman W."/>
        </authorList>
    </citation>
    <scope>NUCLEOTIDE SEQUENCE [LARGE SCALE GENOMIC DNA]</scope>
    <source>
        <strain evidence="1 2">LMG 29544</strain>
    </source>
</reference>
<evidence type="ECO:0000313" key="2">
    <source>
        <dbReference type="Proteomes" id="UP000295509"/>
    </source>
</evidence>
<name>A0A4R8LW46_9BURK</name>
<protein>
    <recommendedName>
        <fullName evidence="3">Phage baseplate protein</fullName>
    </recommendedName>
</protein>
<dbReference type="Proteomes" id="UP000295509">
    <property type="component" value="Unassembled WGS sequence"/>
</dbReference>
<gene>
    <name evidence="1" type="ORF">BX592_108153</name>
</gene>
<dbReference type="AlphaFoldDB" id="A0A4R8LW46"/>
<proteinExistence type="predicted"/>
<dbReference type="Pfam" id="PF12322">
    <property type="entry name" value="T4_baseplate"/>
    <property type="match status" value="1"/>
</dbReference>
<dbReference type="EMBL" id="SORE01000008">
    <property type="protein sequence ID" value="TDY50916.1"/>
    <property type="molecule type" value="Genomic_DNA"/>
</dbReference>
<accession>A0A4R8LW46</accession>
<keyword evidence="2" id="KW-1185">Reference proteome</keyword>